<reference evidence="5" key="3">
    <citation type="submission" date="2014-12" db="EMBL/GenBank/DDBJ databases">
        <authorList>
            <person name="Smet A."/>
        </authorList>
    </citation>
    <scope>NUCLEOTIDE SEQUENCE [LARGE SCALE GENOMIC DNA]</scope>
</reference>
<dbReference type="Proteomes" id="UP000041394">
    <property type="component" value="Unassembled WGS sequence"/>
</dbReference>
<evidence type="ECO:0000256" key="1">
    <source>
        <dbReference type="SAM" id="Phobius"/>
    </source>
</evidence>
<gene>
    <name evidence="2" type="ORF">HAL011_04180</name>
    <name evidence="3" type="ORF">HAL013_12730</name>
    <name evidence="4" type="ORF">HAL09_08540</name>
</gene>
<evidence type="ECO:0000313" key="2">
    <source>
        <dbReference type="EMBL" id="CRF40656.1"/>
    </source>
</evidence>
<proteinExistence type="predicted"/>
<dbReference type="EMBL" id="CDMH01000057">
    <property type="protein sequence ID" value="CRF43049.1"/>
    <property type="molecule type" value="Genomic_DNA"/>
</dbReference>
<name>A0A0K2XE80_9HELI</name>
<keyword evidence="5" id="KW-1185">Reference proteome</keyword>
<dbReference type="EMBL" id="CDMN01000034">
    <property type="protein sequence ID" value="CRF44278.1"/>
    <property type="molecule type" value="Genomic_DNA"/>
</dbReference>
<dbReference type="EMBL" id="CDML01000011">
    <property type="protein sequence ID" value="CRF40656.1"/>
    <property type="molecule type" value="Genomic_DNA"/>
</dbReference>
<keyword evidence="1" id="KW-0472">Membrane</keyword>
<dbReference type="OrthoDB" id="5328533at2"/>
<dbReference type="Proteomes" id="UP000038622">
    <property type="component" value="Unassembled WGS sequence"/>
</dbReference>
<keyword evidence="1" id="KW-1133">Transmembrane helix</keyword>
<evidence type="ECO:0000313" key="5">
    <source>
        <dbReference type="Proteomes" id="UP000038622"/>
    </source>
</evidence>
<reference evidence="6 7" key="2">
    <citation type="submission" date="2014-12" db="EMBL/GenBank/DDBJ databases">
        <authorList>
            <person name="Jaenicke S."/>
        </authorList>
    </citation>
    <scope>NUCLEOTIDE SEQUENCE [LARGE SCALE GENOMIC DNA]</scope>
</reference>
<sequence>MQDRHEIQQDIDIKSNFSVLAYVCGSLIFFASSLDAFEYKFSGRAEQTSQIGFNTRAIKRRRGLYPMQQYATVAGYLDLSFSLLPQKSPHSLKGGIGGMVGGVFYDSTKKLEGGSEIYNLYGFYDGYLGGSSNVLSTDSIDIKNNKKRALAKTYIWSDAFLEYQYKDVFGIKGGRYTSTMPYRSGKTQGFEAFGQYKHARLIWFSSFGRAIVGSGFLINWYAPRTSYSGNWTKNARGGWTPHGYQLSYGTHATRLIYNNHKFLAEFFYYFSPKVFNAPGFQFGWDTNPNFDGKGFRSDSHIIAIFPMYEPWMVLNNKGAPIYKYDNPITPTGQSLILRQRFDYNNFYLVGTFYKNFGNTNAYVGNMGNPAGVLLGGNSIYAGTAGTALKADAVTGAIAYGATHFNKKFLWRMQWQWTSAPVAWEARYMLTLGYTFNQVLKATIDLAYYGVHTNKGYQAGLNGPCVTYCGGGYQDRSALYTNLIASF</sequence>
<dbReference type="Proteomes" id="UP000045175">
    <property type="component" value="Unassembled WGS sequence"/>
</dbReference>
<reference evidence="3" key="1">
    <citation type="submission" date="2014-12" db="EMBL/GenBank/DDBJ databases">
        <title>Whole genome sequences of four Staphylococcus schleiferi canine isolates.</title>
        <authorList>
            <person name="Misic A.M."/>
            <person name="Cain C."/>
            <person name="Morris D.O."/>
            <person name="Rankin S."/>
            <person name="Beiting D."/>
        </authorList>
    </citation>
    <scope>NUCLEOTIDE SEQUENCE</scope>
    <source>
        <strain evidence="2">ASB11</strain>
        <strain evidence="3">ASB13</strain>
        <strain evidence="4">ASB9</strain>
    </source>
</reference>
<feature type="transmembrane region" description="Helical" evidence="1">
    <location>
        <begin position="19"/>
        <end position="37"/>
    </location>
</feature>
<accession>A0A0K2XE80</accession>
<dbReference type="Pfam" id="PF02521">
    <property type="entry name" value="HP_OMP_2"/>
    <property type="match status" value="1"/>
</dbReference>
<dbReference type="InterPro" id="IPR003678">
    <property type="entry name" value="Put_OMP"/>
</dbReference>
<organism evidence="3 7">
    <name type="scientific">Helicobacter ailurogastricus</name>
    <dbReference type="NCBI Taxonomy" id="1578720"/>
    <lineage>
        <taxon>Bacteria</taxon>
        <taxon>Pseudomonadati</taxon>
        <taxon>Campylobacterota</taxon>
        <taxon>Epsilonproteobacteria</taxon>
        <taxon>Campylobacterales</taxon>
        <taxon>Helicobacteraceae</taxon>
        <taxon>Helicobacter</taxon>
    </lineage>
</organism>
<dbReference type="AlphaFoldDB" id="A0A0K2XE80"/>
<dbReference type="RefSeq" id="WP_082346432.1">
    <property type="nucleotide sequence ID" value="NZ_CDMH01000057.1"/>
</dbReference>
<dbReference type="STRING" id="1578720.HAL011_04180"/>
<evidence type="ECO:0000313" key="4">
    <source>
        <dbReference type="EMBL" id="CRF44278.1"/>
    </source>
</evidence>
<protein>
    <submittedName>
        <fullName evidence="3">Outer membrane protein</fullName>
    </submittedName>
</protein>
<keyword evidence="1" id="KW-0812">Transmembrane</keyword>
<evidence type="ECO:0000313" key="3">
    <source>
        <dbReference type="EMBL" id="CRF43049.1"/>
    </source>
</evidence>
<evidence type="ECO:0000313" key="6">
    <source>
        <dbReference type="Proteomes" id="UP000041394"/>
    </source>
</evidence>
<evidence type="ECO:0000313" key="7">
    <source>
        <dbReference type="Proteomes" id="UP000045175"/>
    </source>
</evidence>